<feature type="domain" description="Tripartite ATP-independent periplasmic transporters DctQ component" evidence="10">
    <location>
        <begin position="30"/>
        <end position="161"/>
    </location>
</feature>
<organism evidence="11 12">
    <name type="scientific">Sulfurisoma sediminicola</name>
    <dbReference type="NCBI Taxonomy" id="1381557"/>
    <lineage>
        <taxon>Bacteria</taxon>
        <taxon>Pseudomonadati</taxon>
        <taxon>Pseudomonadota</taxon>
        <taxon>Betaproteobacteria</taxon>
        <taxon>Nitrosomonadales</taxon>
        <taxon>Sterolibacteriaceae</taxon>
        <taxon>Sulfurisoma</taxon>
    </lineage>
</organism>
<evidence type="ECO:0000256" key="7">
    <source>
        <dbReference type="ARBA" id="ARBA00023136"/>
    </source>
</evidence>
<comment type="caution">
    <text evidence="11">The sequence shown here is derived from an EMBL/GenBank/DDBJ whole genome shotgun (WGS) entry which is preliminary data.</text>
</comment>
<keyword evidence="12" id="KW-1185">Reference proteome</keyword>
<feature type="transmembrane region" description="Helical" evidence="9">
    <location>
        <begin position="134"/>
        <end position="154"/>
    </location>
</feature>
<accession>A0A497XN29</accession>
<evidence type="ECO:0000256" key="9">
    <source>
        <dbReference type="RuleBase" id="RU369079"/>
    </source>
</evidence>
<sequence length="216" mass="23664">MNALLKFSGLIDGLSERVGRAAIWLILIVVIISAGNAVSRFSLNLSSNAMLEVQWYLFSAVFLFCAAYVLKKNEHIRIDVIAGRLSERGQNWIDVFGIIVFLLPMAALITWTSWSVFMNAWNSGEMSSNPGGLIRWPVRLMLPAGFVLLILQALSELIKRVAFLTGAGPNPLAKEAGPSAEEELAEAIKKHQVAPEVADIVGMNREMVNGKEGEPK</sequence>
<evidence type="ECO:0000256" key="2">
    <source>
        <dbReference type="ARBA" id="ARBA00022448"/>
    </source>
</evidence>
<evidence type="ECO:0000256" key="5">
    <source>
        <dbReference type="ARBA" id="ARBA00022692"/>
    </source>
</evidence>
<name>A0A497XN29_9PROT</name>
<dbReference type="PANTHER" id="PTHR35011">
    <property type="entry name" value="2,3-DIKETO-L-GULONATE TRAP TRANSPORTER SMALL PERMEASE PROTEIN YIAM"/>
    <property type="match status" value="1"/>
</dbReference>
<evidence type="ECO:0000259" key="10">
    <source>
        <dbReference type="Pfam" id="PF04290"/>
    </source>
</evidence>
<dbReference type="InterPro" id="IPR055348">
    <property type="entry name" value="DctQ"/>
</dbReference>
<evidence type="ECO:0000256" key="1">
    <source>
        <dbReference type="ARBA" id="ARBA00004429"/>
    </source>
</evidence>
<dbReference type="EMBL" id="RCCI01000004">
    <property type="protein sequence ID" value="RLJ67818.1"/>
    <property type="molecule type" value="Genomic_DNA"/>
</dbReference>
<keyword evidence="2 9" id="KW-0813">Transport</keyword>
<dbReference type="OrthoDB" id="9795655at2"/>
<dbReference type="AlphaFoldDB" id="A0A497XN29"/>
<comment type="subcellular location">
    <subcellularLocation>
        <location evidence="1 9">Cell inner membrane</location>
        <topology evidence="1 9">Multi-pass membrane protein</topology>
    </subcellularLocation>
</comment>
<feature type="transmembrane region" description="Helical" evidence="9">
    <location>
        <begin position="53"/>
        <end position="70"/>
    </location>
</feature>
<dbReference type="Pfam" id="PF04290">
    <property type="entry name" value="DctQ"/>
    <property type="match status" value="1"/>
</dbReference>
<gene>
    <name evidence="11" type="ORF">DFR35_0368</name>
</gene>
<evidence type="ECO:0000256" key="3">
    <source>
        <dbReference type="ARBA" id="ARBA00022475"/>
    </source>
</evidence>
<keyword evidence="7 9" id="KW-0472">Membrane</keyword>
<dbReference type="GO" id="GO:0022857">
    <property type="term" value="F:transmembrane transporter activity"/>
    <property type="evidence" value="ECO:0007669"/>
    <property type="project" value="UniProtKB-UniRule"/>
</dbReference>
<comment type="subunit">
    <text evidence="9">The complex comprises the extracytoplasmic solute receptor protein and the two transmembrane proteins.</text>
</comment>
<dbReference type="InterPro" id="IPR007387">
    <property type="entry name" value="TRAP_DctQ"/>
</dbReference>
<reference evidence="11 12" key="1">
    <citation type="submission" date="2018-10" db="EMBL/GenBank/DDBJ databases">
        <title>Genomic Encyclopedia of Type Strains, Phase IV (KMG-IV): sequencing the most valuable type-strain genomes for metagenomic binning, comparative biology and taxonomic classification.</title>
        <authorList>
            <person name="Goeker M."/>
        </authorList>
    </citation>
    <scope>NUCLEOTIDE SEQUENCE [LARGE SCALE GENOMIC DNA]</scope>
    <source>
        <strain evidence="11 12">DSM 26916</strain>
    </source>
</reference>
<protein>
    <recommendedName>
        <fullName evidence="9">TRAP transporter small permease protein</fullName>
    </recommendedName>
</protein>
<comment type="similarity">
    <text evidence="8 9">Belongs to the TRAP transporter small permease family.</text>
</comment>
<evidence type="ECO:0000256" key="8">
    <source>
        <dbReference type="ARBA" id="ARBA00038436"/>
    </source>
</evidence>
<proteinExistence type="inferred from homology"/>
<keyword evidence="6 9" id="KW-1133">Transmembrane helix</keyword>
<evidence type="ECO:0000313" key="12">
    <source>
        <dbReference type="Proteomes" id="UP000268908"/>
    </source>
</evidence>
<keyword evidence="3" id="KW-1003">Cell membrane</keyword>
<dbReference type="GO" id="GO:0005886">
    <property type="term" value="C:plasma membrane"/>
    <property type="evidence" value="ECO:0007669"/>
    <property type="project" value="UniProtKB-SubCell"/>
</dbReference>
<feature type="transmembrane region" description="Helical" evidence="9">
    <location>
        <begin position="91"/>
        <end position="114"/>
    </location>
</feature>
<evidence type="ECO:0000256" key="6">
    <source>
        <dbReference type="ARBA" id="ARBA00022989"/>
    </source>
</evidence>
<dbReference type="PANTHER" id="PTHR35011:SF4">
    <property type="entry name" value="SLL1102 PROTEIN"/>
    <property type="match status" value="1"/>
</dbReference>
<feature type="transmembrane region" description="Helical" evidence="9">
    <location>
        <begin position="21"/>
        <end position="41"/>
    </location>
</feature>
<dbReference type="Proteomes" id="UP000268908">
    <property type="component" value="Unassembled WGS sequence"/>
</dbReference>
<keyword evidence="4 9" id="KW-0997">Cell inner membrane</keyword>
<keyword evidence="5 9" id="KW-0812">Transmembrane</keyword>
<comment type="function">
    <text evidence="9">Part of the tripartite ATP-independent periplasmic (TRAP) transport system.</text>
</comment>
<evidence type="ECO:0000313" key="11">
    <source>
        <dbReference type="EMBL" id="RLJ67818.1"/>
    </source>
</evidence>
<evidence type="ECO:0000256" key="4">
    <source>
        <dbReference type="ARBA" id="ARBA00022519"/>
    </source>
</evidence>